<organism evidence="13 14">
    <name type="scientific">Candidatus Fonsibacter lacus</name>
    <dbReference type="NCBI Taxonomy" id="2576439"/>
    <lineage>
        <taxon>Bacteria</taxon>
        <taxon>Pseudomonadati</taxon>
        <taxon>Pseudomonadota</taxon>
        <taxon>Alphaproteobacteria</taxon>
        <taxon>Candidatus Pelagibacterales</taxon>
        <taxon>Candidatus Pelagibacterales incertae sedis</taxon>
        <taxon>Candidatus Fonsibacter</taxon>
    </lineage>
</organism>
<evidence type="ECO:0000256" key="1">
    <source>
        <dbReference type="ARBA" id="ARBA00022475"/>
    </source>
</evidence>
<keyword evidence="3 10" id="KW-0328">Glycosyltransferase</keyword>
<keyword evidence="2 10" id="KW-0132">Cell division</keyword>
<keyword evidence="7 10" id="KW-0472">Membrane</keyword>
<evidence type="ECO:0000256" key="8">
    <source>
        <dbReference type="ARBA" id="ARBA00023306"/>
    </source>
</evidence>
<dbReference type="GO" id="GO:0050511">
    <property type="term" value="F:undecaprenyldiphospho-muramoylpentapeptide beta-N-acetylglucosaminyltransferase activity"/>
    <property type="evidence" value="ECO:0007669"/>
    <property type="project" value="UniProtKB-UniRule"/>
</dbReference>
<keyword evidence="1 10" id="KW-1003">Cell membrane</keyword>
<evidence type="ECO:0000256" key="7">
    <source>
        <dbReference type="ARBA" id="ARBA00023136"/>
    </source>
</evidence>
<dbReference type="PANTHER" id="PTHR21015:SF22">
    <property type="entry name" value="GLYCOSYLTRANSFERASE"/>
    <property type="match status" value="1"/>
</dbReference>
<dbReference type="EMBL" id="RFXN01000011">
    <property type="protein sequence ID" value="NBR93572.1"/>
    <property type="molecule type" value="Genomic_DNA"/>
</dbReference>
<dbReference type="InterPro" id="IPR006009">
    <property type="entry name" value="GlcNAc_MurG"/>
</dbReference>
<accession>A0A965GC33</accession>
<dbReference type="InterPro" id="IPR004276">
    <property type="entry name" value="GlycoTrans_28_N"/>
</dbReference>
<dbReference type="PANTHER" id="PTHR21015">
    <property type="entry name" value="UDP-N-ACETYLGLUCOSAMINE--N-ACETYLMURAMYL-(PENTAPEPTIDE) PYROPHOSPHORYL-UNDECAPRENOL N-ACETYLGLUCOSAMINE TRANSFERASE 1"/>
    <property type="match status" value="1"/>
</dbReference>
<dbReference type="HAMAP" id="MF_00033">
    <property type="entry name" value="MurG"/>
    <property type="match status" value="1"/>
</dbReference>
<dbReference type="GO" id="GO:0009252">
    <property type="term" value="P:peptidoglycan biosynthetic process"/>
    <property type="evidence" value="ECO:0007669"/>
    <property type="project" value="UniProtKB-UniRule"/>
</dbReference>
<evidence type="ECO:0000256" key="2">
    <source>
        <dbReference type="ARBA" id="ARBA00022618"/>
    </source>
</evidence>
<dbReference type="GO" id="GO:0008360">
    <property type="term" value="P:regulation of cell shape"/>
    <property type="evidence" value="ECO:0007669"/>
    <property type="project" value="UniProtKB-KW"/>
</dbReference>
<comment type="function">
    <text evidence="10">Cell wall formation. Catalyzes the transfer of a GlcNAc subunit on undecaprenyl-pyrophosphoryl-MurNAc-pentapeptide (lipid intermediate I) to form undecaprenyl-pyrophosphoryl-MurNAc-(pentapeptide)GlcNAc (lipid intermediate II).</text>
</comment>
<feature type="binding site" evidence="10">
    <location>
        <position position="258"/>
    </location>
    <ligand>
        <name>UDP-N-acetyl-alpha-D-glucosamine</name>
        <dbReference type="ChEBI" id="CHEBI:57705"/>
    </ligand>
</feature>
<evidence type="ECO:0000313" key="14">
    <source>
        <dbReference type="Proteomes" id="UP000740727"/>
    </source>
</evidence>
<dbReference type="GO" id="GO:0005975">
    <property type="term" value="P:carbohydrate metabolic process"/>
    <property type="evidence" value="ECO:0007669"/>
    <property type="project" value="InterPro"/>
</dbReference>
<feature type="binding site" evidence="10">
    <location>
        <position position="302"/>
    </location>
    <ligand>
        <name>UDP-N-acetyl-alpha-D-glucosamine</name>
        <dbReference type="ChEBI" id="CHEBI:57705"/>
    </ligand>
</feature>
<feature type="binding site" evidence="10">
    <location>
        <position position="211"/>
    </location>
    <ligand>
        <name>UDP-N-acetyl-alpha-D-glucosamine</name>
        <dbReference type="ChEBI" id="CHEBI:57705"/>
    </ligand>
</feature>
<dbReference type="GO" id="GO:0071555">
    <property type="term" value="P:cell wall organization"/>
    <property type="evidence" value="ECO:0007669"/>
    <property type="project" value="UniProtKB-KW"/>
</dbReference>
<sequence>MSDKDLVVLFAGGGTAGHLLPAMATEEALKQLLPNLDGKKFKSIYLATDKGAELSLLKKTSAQFYLVPKTDFPRKLNLDLITFVPRVAIAVSRTRKIIKSHEVDVVVGFGGYLSLPAYCAAALSKVPLVIHEANALPGLANRFGKLLATKVFTNFPIKGWGQESVIGLPIRKSISALAALSPNERLTLQRDARAFFTLDANRKTVLIFGGSLGAAKINEATQGAIEHLVRNGFQILHSVGPTHHLPASRPHYHPLPYIAEMDKAYLAADVVVSRSGAGTCAEIGATGLPAVLVPLNIGNGEQLLNARALAQQGAITIMGNSELTSEQLIAAIELRSQEPIKFGTSKKSAAEIVAQEINQLGTLRRKRRIE</sequence>
<dbReference type="GO" id="GO:0005886">
    <property type="term" value="C:plasma membrane"/>
    <property type="evidence" value="ECO:0007669"/>
    <property type="project" value="UniProtKB-SubCell"/>
</dbReference>
<evidence type="ECO:0000259" key="11">
    <source>
        <dbReference type="Pfam" id="PF03033"/>
    </source>
</evidence>
<feature type="binding site" evidence="10">
    <location>
        <position position="134"/>
    </location>
    <ligand>
        <name>UDP-N-acetyl-alpha-D-glucosamine</name>
        <dbReference type="ChEBI" id="CHEBI:57705"/>
    </ligand>
</feature>
<evidence type="ECO:0000259" key="12">
    <source>
        <dbReference type="Pfam" id="PF04101"/>
    </source>
</evidence>
<evidence type="ECO:0000256" key="5">
    <source>
        <dbReference type="ARBA" id="ARBA00022960"/>
    </source>
</evidence>
<dbReference type="InterPro" id="IPR007235">
    <property type="entry name" value="Glyco_trans_28_C"/>
</dbReference>
<name>A0A965GC33_9PROT</name>
<evidence type="ECO:0000256" key="9">
    <source>
        <dbReference type="ARBA" id="ARBA00023316"/>
    </source>
</evidence>
<keyword evidence="5 10" id="KW-0133">Cell shape</keyword>
<evidence type="ECO:0000256" key="4">
    <source>
        <dbReference type="ARBA" id="ARBA00022679"/>
    </source>
</evidence>
<comment type="caution">
    <text evidence="13">The sequence shown here is derived from an EMBL/GenBank/DDBJ whole genome shotgun (WGS) entry which is preliminary data.</text>
</comment>
<keyword evidence="9 10" id="KW-0961">Cell wall biogenesis/degradation</keyword>
<comment type="catalytic activity">
    <reaction evidence="10">
        <text>di-trans,octa-cis-undecaprenyl diphospho-N-acetyl-alpha-D-muramoyl-L-alanyl-D-glutamyl-meso-2,6-diaminopimeloyl-D-alanyl-D-alanine + UDP-N-acetyl-alpha-D-glucosamine = di-trans,octa-cis-undecaprenyl diphospho-[N-acetyl-alpha-D-glucosaminyl-(1-&gt;4)]-N-acetyl-alpha-D-muramoyl-L-alanyl-D-glutamyl-meso-2,6-diaminopimeloyl-D-alanyl-D-alanine + UDP + H(+)</text>
        <dbReference type="Rhea" id="RHEA:31227"/>
        <dbReference type="ChEBI" id="CHEBI:15378"/>
        <dbReference type="ChEBI" id="CHEBI:57705"/>
        <dbReference type="ChEBI" id="CHEBI:58223"/>
        <dbReference type="ChEBI" id="CHEBI:61387"/>
        <dbReference type="ChEBI" id="CHEBI:61388"/>
        <dbReference type="EC" id="2.4.1.227"/>
    </reaction>
</comment>
<dbReference type="AlphaFoldDB" id="A0A965GC33"/>
<dbReference type="Gene3D" id="3.40.50.2000">
    <property type="entry name" value="Glycogen Phosphorylase B"/>
    <property type="match status" value="2"/>
</dbReference>
<dbReference type="Proteomes" id="UP000740727">
    <property type="component" value="Unassembled WGS sequence"/>
</dbReference>
<keyword evidence="8 10" id="KW-0131">Cell cycle</keyword>
<dbReference type="GO" id="GO:0051301">
    <property type="term" value="P:cell division"/>
    <property type="evidence" value="ECO:0007669"/>
    <property type="project" value="UniProtKB-KW"/>
</dbReference>
<comment type="subcellular location">
    <subcellularLocation>
        <location evidence="10">Cell membrane</location>
        <topology evidence="10">Peripheral membrane protein</topology>
        <orientation evidence="10">Cytoplasmic side</orientation>
    </subcellularLocation>
</comment>
<evidence type="ECO:0000256" key="3">
    <source>
        <dbReference type="ARBA" id="ARBA00022676"/>
    </source>
</evidence>
<feature type="domain" description="Glycosyl transferase family 28 C-terminal" evidence="12">
    <location>
        <begin position="204"/>
        <end position="352"/>
    </location>
</feature>
<keyword evidence="6 10" id="KW-0573">Peptidoglycan synthesis</keyword>
<comment type="caution">
    <text evidence="10">Lacks conserved residue(s) required for the propagation of feature annotation.</text>
</comment>
<dbReference type="CDD" id="cd03785">
    <property type="entry name" value="GT28_MurG"/>
    <property type="match status" value="1"/>
</dbReference>
<keyword evidence="4 10" id="KW-0808">Transferase</keyword>
<dbReference type="Pfam" id="PF03033">
    <property type="entry name" value="Glyco_transf_28"/>
    <property type="match status" value="1"/>
</dbReference>
<evidence type="ECO:0000256" key="6">
    <source>
        <dbReference type="ARBA" id="ARBA00022984"/>
    </source>
</evidence>
<evidence type="ECO:0000313" key="13">
    <source>
        <dbReference type="EMBL" id="NBR93572.1"/>
    </source>
</evidence>
<dbReference type="SUPFAM" id="SSF53756">
    <property type="entry name" value="UDP-Glycosyltransferase/glycogen phosphorylase"/>
    <property type="match status" value="1"/>
</dbReference>
<comment type="pathway">
    <text evidence="10">Cell wall biogenesis; peptidoglycan biosynthesis.</text>
</comment>
<evidence type="ECO:0000256" key="10">
    <source>
        <dbReference type="HAMAP-Rule" id="MF_00033"/>
    </source>
</evidence>
<reference evidence="13" key="1">
    <citation type="submission" date="2018-10" db="EMBL/GenBank/DDBJ databases">
        <title>Iterative Subtractive Binning of Freshwater Chronoseries Metagenomes Recovers Nearly Complete Genomes from over Four Hundred Novel Species.</title>
        <authorList>
            <person name="Rodriguez-R L.M."/>
            <person name="Tsementzi D."/>
            <person name="Luo C."/>
            <person name="Konstantinidis K.T."/>
        </authorList>
    </citation>
    <scope>NUCLEOTIDE SEQUENCE</scope>
    <source>
        <strain evidence="13">WB5_2A_028</strain>
    </source>
</reference>
<feature type="domain" description="Glycosyltransferase family 28 N-terminal" evidence="11">
    <location>
        <begin position="8"/>
        <end position="153"/>
    </location>
</feature>
<dbReference type="EC" id="2.4.1.227" evidence="10"/>
<feature type="binding site" evidence="10">
    <location>
        <begin position="15"/>
        <end position="17"/>
    </location>
    <ligand>
        <name>UDP-N-acetyl-alpha-D-glucosamine</name>
        <dbReference type="ChEBI" id="CHEBI:57705"/>
    </ligand>
</feature>
<dbReference type="Pfam" id="PF04101">
    <property type="entry name" value="Glyco_tran_28_C"/>
    <property type="match status" value="1"/>
</dbReference>
<gene>
    <name evidence="10" type="primary">murG</name>
    <name evidence="13" type="ORF">EBT44_01760</name>
</gene>
<proteinExistence type="inferred from homology"/>
<feature type="binding site" evidence="10">
    <location>
        <position position="171"/>
    </location>
    <ligand>
        <name>UDP-N-acetyl-alpha-D-glucosamine</name>
        <dbReference type="ChEBI" id="CHEBI:57705"/>
    </ligand>
</feature>
<protein>
    <recommendedName>
        <fullName evidence="10">UDP-N-acetylglucosamine--N-acetylmuramyl-(pentapeptide) pyrophosphoryl-undecaprenol N-acetylglucosamine transferase</fullName>
        <ecNumber evidence="10">2.4.1.227</ecNumber>
    </recommendedName>
    <alternativeName>
        <fullName evidence="10">Undecaprenyl-PP-MurNAc-pentapeptide-UDPGlcNAc GlcNAc transferase</fullName>
    </alternativeName>
</protein>
<comment type="similarity">
    <text evidence="10">Belongs to the glycosyltransferase 28 family. MurG subfamily.</text>
</comment>